<gene>
    <name evidence="1" type="ORF">FJQ54_01620</name>
</gene>
<proteinExistence type="predicted"/>
<evidence type="ECO:0000313" key="2">
    <source>
        <dbReference type="Proteomes" id="UP000319897"/>
    </source>
</evidence>
<sequence length="174" mass="18604">MLSNARQQMLDENAVGVRAELDGRRFQRRACPEDGLFQIEVVADITRHAADVVDDDDHSSFAAFADRGQHVVEAETLSKFAGHVIGEDAHDLMAAMLRIFAAAGFLASEAVALSRLLLGAHAAVNYCLLVRFSGHGANCLMGPLVLIAPSLSRSTSSEISDSSRLARVSVSLKA</sequence>
<dbReference type="EMBL" id="VFSU01000011">
    <property type="protein sequence ID" value="TPE63599.1"/>
    <property type="molecule type" value="Genomic_DNA"/>
</dbReference>
<dbReference type="OrthoDB" id="9984552at2"/>
<evidence type="ECO:0000313" key="1">
    <source>
        <dbReference type="EMBL" id="TPE63599.1"/>
    </source>
</evidence>
<accession>A0A501XT55</accession>
<protein>
    <submittedName>
        <fullName evidence="1">Uncharacterized protein</fullName>
    </submittedName>
</protein>
<dbReference type="Proteomes" id="UP000319897">
    <property type="component" value="Unassembled WGS sequence"/>
</dbReference>
<keyword evidence="2" id="KW-1185">Reference proteome</keyword>
<name>A0A501XT55_9SPHN</name>
<reference evidence="1 2" key="1">
    <citation type="submission" date="2019-06" db="EMBL/GenBank/DDBJ databases">
        <authorList>
            <person name="Lee I."/>
            <person name="Jang G.I."/>
            <person name="Hwang C.Y."/>
        </authorList>
    </citation>
    <scope>NUCLEOTIDE SEQUENCE [LARGE SCALE GENOMIC DNA]</scope>
    <source>
        <strain evidence="1 2">PAMC 28131</strain>
    </source>
</reference>
<comment type="caution">
    <text evidence="1">The sequence shown here is derived from an EMBL/GenBank/DDBJ whole genome shotgun (WGS) entry which is preliminary data.</text>
</comment>
<organism evidence="1 2">
    <name type="scientific">Sandaracinobacter neustonicus</name>
    <dbReference type="NCBI Taxonomy" id="1715348"/>
    <lineage>
        <taxon>Bacteria</taxon>
        <taxon>Pseudomonadati</taxon>
        <taxon>Pseudomonadota</taxon>
        <taxon>Alphaproteobacteria</taxon>
        <taxon>Sphingomonadales</taxon>
        <taxon>Sphingosinicellaceae</taxon>
        <taxon>Sandaracinobacter</taxon>
    </lineage>
</organism>
<dbReference type="AlphaFoldDB" id="A0A501XT55"/>